<organism evidence="1 2">
    <name type="scientific">Kingdonia uniflora</name>
    <dbReference type="NCBI Taxonomy" id="39325"/>
    <lineage>
        <taxon>Eukaryota</taxon>
        <taxon>Viridiplantae</taxon>
        <taxon>Streptophyta</taxon>
        <taxon>Embryophyta</taxon>
        <taxon>Tracheophyta</taxon>
        <taxon>Spermatophyta</taxon>
        <taxon>Magnoliopsida</taxon>
        <taxon>Ranunculales</taxon>
        <taxon>Circaeasteraceae</taxon>
        <taxon>Kingdonia</taxon>
    </lineage>
</organism>
<sequence>MPETTKYIVLVAKDAKQVGADMSKVLQVEIEAKPGKVEKSCNSFGLYSKEFLHRHGIHLLGTSSTLFLLDITFYSQNLFQKNIFSVIGWIPATNIINSIEVFKSQEHKPLSLYAVLFRVIGLQWL</sequence>
<name>A0A7J7MCK2_9MAGN</name>
<evidence type="ECO:0000313" key="1">
    <source>
        <dbReference type="EMBL" id="KAF6152572.1"/>
    </source>
</evidence>
<accession>A0A7J7MCK2</accession>
<dbReference type="Gene3D" id="1.20.1250.20">
    <property type="entry name" value="MFS general substrate transporter like domains"/>
    <property type="match status" value="1"/>
</dbReference>
<keyword evidence="2" id="KW-1185">Reference proteome</keyword>
<protein>
    <submittedName>
        <fullName evidence="1">Uncharacterized protein</fullName>
    </submittedName>
</protein>
<dbReference type="EMBL" id="JACGCM010001620">
    <property type="protein sequence ID" value="KAF6152572.1"/>
    <property type="molecule type" value="Genomic_DNA"/>
</dbReference>
<dbReference type="OrthoDB" id="1298255at2759"/>
<dbReference type="InterPro" id="IPR036259">
    <property type="entry name" value="MFS_trans_sf"/>
</dbReference>
<gene>
    <name evidence="1" type="ORF">GIB67_013019</name>
</gene>
<dbReference type="AlphaFoldDB" id="A0A7J7MCK2"/>
<reference evidence="1 2" key="1">
    <citation type="journal article" date="2020" name="IScience">
        <title>Genome Sequencing of the Endangered Kingdonia uniflora (Circaeasteraceae, Ranunculales) Reveals Potential Mechanisms of Evolutionary Specialization.</title>
        <authorList>
            <person name="Sun Y."/>
            <person name="Deng T."/>
            <person name="Zhang A."/>
            <person name="Moore M.J."/>
            <person name="Landis J.B."/>
            <person name="Lin N."/>
            <person name="Zhang H."/>
            <person name="Zhang X."/>
            <person name="Huang J."/>
            <person name="Zhang X."/>
            <person name="Sun H."/>
            <person name="Wang H."/>
        </authorList>
    </citation>
    <scope>NUCLEOTIDE SEQUENCE [LARGE SCALE GENOMIC DNA]</scope>
    <source>
        <strain evidence="1">TB1705</strain>
        <tissue evidence="1">Leaf</tissue>
    </source>
</reference>
<dbReference type="Proteomes" id="UP000541444">
    <property type="component" value="Unassembled WGS sequence"/>
</dbReference>
<comment type="caution">
    <text evidence="1">The sequence shown here is derived from an EMBL/GenBank/DDBJ whole genome shotgun (WGS) entry which is preliminary data.</text>
</comment>
<evidence type="ECO:0000313" key="2">
    <source>
        <dbReference type="Proteomes" id="UP000541444"/>
    </source>
</evidence>
<proteinExistence type="predicted"/>